<feature type="domain" description="Zinc finger PHD-type" evidence="5">
    <location>
        <begin position="117"/>
        <end position="196"/>
    </location>
</feature>
<feature type="compositionally biased region" description="Polar residues" evidence="4">
    <location>
        <begin position="1095"/>
        <end position="1106"/>
    </location>
</feature>
<dbReference type="Gene3D" id="3.30.40.10">
    <property type="entry name" value="Zinc/RING finger domain, C3HC4 (zinc finger)"/>
    <property type="match status" value="1"/>
</dbReference>
<evidence type="ECO:0000259" key="5">
    <source>
        <dbReference type="SMART" id="SM00249"/>
    </source>
</evidence>
<dbReference type="PANTHER" id="PTHR46235">
    <property type="entry name" value="PHD FINGER-CONTAINING PROTEIN DDB_G0268158"/>
    <property type="match status" value="1"/>
</dbReference>
<gene>
    <name evidence="6" type="ORF">HAX54_030687</name>
</gene>
<sequence>CDGKCLRSFHATVDDGAPSQCKSLGFTKAQVRAMKYQDFYCKNCEYQQHQCYACGELGSSDQSSHAEVFRCVNATCGHFYHPHCVAKLLHPDAQTKVDELKKKIAAGESFACPLHQCCVCKQREDTDKPELQFAMCRRCPTSYHRKCLPKEIVFDKSKDEEENDEDEEEDEEDDVMPRAWDGLIKNRILIYCLKHEIDEELGTSSRDHIKFPGDCRRDKQTSEQLGKLKGISAEVTNGKRVIAKKSETVEKLSKAVKADVSRKRERLSLPDSSKRQKVIDATRKSFDKTSSAKLNKATKSEGKTSLGSKLYALISRGSQPGETGEDGKTKIVKSGKKEISCSQTLDATSKNRILSMMKDVKSSITLDKIVKHKVPTTHAYSSKFDKSITLGKVEGSVEAIRAALRILDEGGKVEDAKAVCEPGLLAQIMKWRSKLRVYLAPFLHGMRYTSYGRHFTKVEKLREIVDMLHWYVQDGDMIVDFCCGSNDFSCLMKKKLDEIGKGCSYKNFDLFPAKNNFNFEQRDWMTVRSEELPVGSKLIMGLNPPFGVNAALANKFINKALEFKPKLLILIVPNETERLDVKASPYDLIWEDGVLLGGKSFYLPGSVDQNNKQMEDWNVSAPPLYLWSRPDWTANHKAIAQQHGHPSKIKLEENCSHAPISHSLERGEDVSTRINSDIDFEDKKRHQHQEYKERSQNYRGKEGGDKQGHGKKKSDEKSMKGSQDNSKSKSDEKSMKESRDKNKSISDEKTMKESRDKSKRKSDEKIMKESRDRSKHQGDLDEKSSQDKSTVKRQRDLDEKETEDGSIGKRSLSRHSSPSVTNHKSVDRHTVSSSKAEENRGYQRFAGQSASTLQTGQETGYEVYQDSDLERRHIHQYPQSASPGPAYMGHRAHQDGDMARRDSLPMQEPSASPGREYMVHRAHQDIDMARRNSLPMQEPYSTHQYSLTASPGPEYAFRASDERFKGYQREHADMPGYRPYTSHPNGGIYARESDVRPQGNLYGQQGDAFVTPRSNYLAGADTGYPLYGRSSPATDPTYGRINMPVMQRYAPHDELYPGRMSSTGSEGRSGIYGGGVARPRFQGSSLGFAPRPYYYSQQNSSGWLNE</sequence>
<feature type="compositionally biased region" description="Basic and acidic residues" evidence="4">
    <location>
        <begin position="681"/>
        <end position="719"/>
    </location>
</feature>
<dbReference type="InterPro" id="IPR058939">
    <property type="entry name" value="Mtase_EDM2"/>
</dbReference>
<dbReference type="PANTHER" id="PTHR46235:SF3">
    <property type="entry name" value="PHD FINGER-CONTAINING PROTEIN DDB_G0268158"/>
    <property type="match status" value="1"/>
</dbReference>
<keyword evidence="2" id="KW-0863">Zinc-finger</keyword>
<organism evidence="6 7">
    <name type="scientific">Datura stramonium</name>
    <name type="common">Jimsonweed</name>
    <name type="synonym">Common thornapple</name>
    <dbReference type="NCBI Taxonomy" id="4076"/>
    <lineage>
        <taxon>Eukaryota</taxon>
        <taxon>Viridiplantae</taxon>
        <taxon>Streptophyta</taxon>
        <taxon>Embryophyta</taxon>
        <taxon>Tracheophyta</taxon>
        <taxon>Spermatophyta</taxon>
        <taxon>Magnoliopsida</taxon>
        <taxon>eudicotyledons</taxon>
        <taxon>Gunneridae</taxon>
        <taxon>Pentapetalae</taxon>
        <taxon>asterids</taxon>
        <taxon>lamiids</taxon>
        <taxon>Solanales</taxon>
        <taxon>Solanaceae</taxon>
        <taxon>Solanoideae</taxon>
        <taxon>Datureae</taxon>
        <taxon>Datura</taxon>
    </lineage>
</organism>
<reference evidence="6 7" key="1">
    <citation type="journal article" date="2021" name="BMC Genomics">
        <title>Datura genome reveals duplications of psychoactive alkaloid biosynthetic genes and high mutation rate following tissue culture.</title>
        <authorList>
            <person name="Rajewski A."/>
            <person name="Carter-House D."/>
            <person name="Stajich J."/>
            <person name="Litt A."/>
        </authorList>
    </citation>
    <scope>NUCLEOTIDE SEQUENCE [LARGE SCALE GENOMIC DNA]</scope>
    <source>
        <strain evidence="6">AR-01</strain>
    </source>
</reference>
<protein>
    <recommendedName>
        <fullName evidence="5">Zinc finger PHD-type domain-containing protein</fullName>
    </recommendedName>
</protein>
<dbReference type="InterPro" id="IPR013083">
    <property type="entry name" value="Znf_RING/FYVE/PHD"/>
</dbReference>
<accession>A0ABS8SB87</accession>
<dbReference type="InterPro" id="IPR055198">
    <property type="entry name" value="NSD_PHD"/>
</dbReference>
<keyword evidence="1" id="KW-0479">Metal-binding</keyword>
<evidence type="ECO:0000256" key="4">
    <source>
        <dbReference type="SAM" id="MobiDB-lite"/>
    </source>
</evidence>
<feature type="compositionally biased region" description="Basic and acidic residues" evidence="4">
    <location>
        <begin position="824"/>
        <end position="841"/>
    </location>
</feature>
<dbReference type="InterPro" id="IPR001965">
    <property type="entry name" value="Znf_PHD"/>
</dbReference>
<evidence type="ECO:0000256" key="1">
    <source>
        <dbReference type="ARBA" id="ARBA00022723"/>
    </source>
</evidence>
<feature type="region of interest" description="Disordered" evidence="4">
    <location>
        <begin position="261"/>
        <end position="284"/>
    </location>
</feature>
<feature type="compositionally biased region" description="Basic and acidic residues" evidence="4">
    <location>
        <begin position="726"/>
        <end position="798"/>
    </location>
</feature>
<evidence type="ECO:0000313" key="6">
    <source>
        <dbReference type="EMBL" id="MCD7456112.1"/>
    </source>
</evidence>
<dbReference type="SUPFAM" id="SSF53335">
    <property type="entry name" value="S-adenosyl-L-methionine-dependent methyltransferases"/>
    <property type="match status" value="1"/>
</dbReference>
<feature type="compositionally biased region" description="Polar residues" evidence="4">
    <location>
        <begin position="814"/>
        <end position="823"/>
    </location>
</feature>
<evidence type="ECO:0000313" key="7">
    <source>
        <dbReference type="Proteomes" id="UP000823775"/>
    </source>
</evidence>
<dbReference type="Proteomes" id="UP000823775">
    <property type="component" value="Unassembled WGS sequence"/>
</dbReference>
<comment type="caution">
    <text evidence="6">The sequence shown here is derived from an EMBL/GenBank/DDBJ whole genome shotgun (WGS) entry which is preliminary data.</text>
</comment>
<feature type="region of interest" description="Disordered" evidence="4">
    <location>
        <begin position="659"/>
        <end position="861"/>
    </location>
</feature>
<dbReference type="InterPro" id="IPR029063">
    <property type="entry name" value="SAM-dependent_MTases_sf"/>
</dbReference>
<keyword evidence="7" id="KW-1185">Reference proteome</keyword>
<feature type="compositionally biased region" description="Acidic residues" evidence="4">
    <location>
        <begin position="160"/>
        <end position="174"/>
    </location>
</feature>
<feature type="non-terminal residue" evidence="6">
    <location>
        <position position="1"/>
    </location>
</feature>
<keyword evidence="3" id="KW-0862">Zinc</keyword>
<dbReference type="CDD" id="cd15566">
    <property type="entry name" value="PHD3_NSD"/>
    <property type="match status" value="1"/>
</dbReference>
<feature type="domain" description="Zinc finger PHD-type" evidence="5">
    <location>
        <begin position="50"/>
        <end position="116"/>
    </location>
</feature>
<feature type="region of interest" description="Disordered" evidence="4">
    <location>
        <begin position="1083"/>
        <end position="1106"/>
    </location>
</feature>
<dbReference type="Pfam" id="PF26055">
    <property type="entry name" value="Mtase_EDM2"/>
    <property type="match status" value="1"/>
</dbReference>
<dbReference type="EMBL" id="JACEIK010000386">
    <property type="protein sequence ID" value="MCD7456112.1"/>
    <property type="molecule type" value="Genomic_DNA"/>
</dbReference>
<feature type="compositionally biased region" description="Polar residues" evidence="4">
    <location>
        <begin position="846"/>
        <end position="858"/>
    </location>
</feature>
<name>A0ABS8SB87_DATST</name>
<evidence type="ECO:0000256" key="3">
    <source>
        <dbReference type="ARBA" id="ARBA00022833"/>
    </source>
</evidence>
<evidence type="ECO:0000256" key="2">
    <source>
        <dbReference type="ARBA" id="ARBA00022771"/>
    </source>
</evidence>
<dbReference type="CDD" id="cd15565">
    <property type="entry name" value="PHD2_NSD"/>
    <property type="match status" value="1"/>
</dbReference>
<dbReference type="SMART" id="SM00249">
    <property type="entry name" value="PHD"/>
    <property type="match status" value="2"/>
</dbReference>
<proteinExistence type="predicted"/>
<dbReference type="Pfam" id="PF22908">
    <property type="entry name" value="PHD_NSD"/>
    <property type="match status" value="1"/>
</dbReference>
<feature type="region of interest" description="Disordered" evidence="4">
    <location>
        <begin position="157"/>
        <end position="176"/>
    </location>
</feature>